<proteinExistence type="predicted"/>
<feature type="transmembrane region" description="Helical" evidence="1">
    <location>
        <begin position="60"/>
        <end position="78"/>
    </location>
</feature>
<sequence>MIWLWRLALTAYLLLLPVGALLPETPAGGFHVNDKLLHAGAFFGLALLADLALPGRRYDWANLLALFTLGVLIEAVQYPTGYRAASLADLAADAAGLGLYGLVRGRWLGRIKTK</sequence>
<dbReference type="NCBIfam" id="NF037970">
    <property type="entry name" value="vanZ_1"/>
    <property type="match status" value="1"/>
</dbReference>
<feature type="transmembrane region" description="Helical" evidence="1">
    <location>
        <begin position="36"/>
        <end position="53"/>
    </location>
</feature>
<keyword evidence="1" id="KW-0472">Membrane</keyword>
<dbReference type="RefSeq" id="WP_317705255.1">
    <property type="nucleotide sequence ID" value="NZ_AP024714.1"/>
</dbReference>
<evidence type="ECO:0008006" key="4">
    <source>
        <dbReference type="Google" id="ProtNLM"/>
    </source>
</evidence>
<dbReference type="KEGG" id="mcau:MIT9_P2458"/>
<dbReference type="Proteomes" id="UP001321825">
    <property type="component" value="Chromosome"/>
</dbReference>
<name>A0AAU9CXY3_9GAMM</name>
<dbReference type="EMBL" id="AP024714">
    <property type="protein sequence ID" value="BCX82867.1"/>
    <property type="molecule type" value="Genomic_DNA"/>
</dbReference>
<evidence type="ECO:0000256" key="1">
    <source>
        <dbReference type="SAM" id="Phobius"/>
    </source>
</evidence>
<dbReference type="AlphaFoldDB" id="A0AAU9CXY3"/>
<organism evidence="2 3">
    <name type="scientific">Methylomarinovum caldicuralii</name>
    <dbReference type="NCBI Taxonomy" id="438856"/>
    <lineage>
        <taxon>Bacteria</taxon>
        <taxon>Pseudomonadati</taxon>
        <taxon>Pseudomonadota</taxon>
        <taxon>Gammaproteobacteria</taxon>
        <taxon>Methylococcales</taxon>
        <taxon>Methylothermaceae</taxon>
        <taxon>Methylomarinovum</taxon>
    </lineage>
</organism>
<keyword evidence="1" id="KW-1133">Transmembrane helix</keyword>
<protein>
    <recommendedName>
        <fullName evidence="4">VanZ-like domain-containing protein</fullName>
    </recommendedName>
</protein>
<keyword evidence="3" id="KW-1185">Reference proteome</keyword>
<gene>
    <name evidence="2" type="ORF">MIT9_P2458</name>
</gene>
<keyword evidence="1" id="KW-0812">Transmembrane</keyword>
<evidence type="ECO:0000313" key="3">
    <source>
        <dbReference type="Proteomes" id="UP001321825"/>
    </source>
</evidence>
<evidence type="ECO:0000313" key="2">
    <source>
        <dbReference type="EMBL" id="BCX82867.1"/>
    </source>
</evidence>
<accession>A0AAU9CXY3</accession>
<reference evidence="3" key="1">
    <citation type="journal article" date="2024" name="Int. J. Syst. Evol. Microbiol.">
        <title>Methylomarinovum tepidoasis sp. nov., a moderately thermophilic methanotroph of the family Methylothermaceae isolated from a deep-sea hydrothermal field.</title>
        <authorList>
            <person name="Hirayama H."/>
            <person name="Takaki Y."/>
            <person name="Abe M."/>
            <person name="Miyazaki M."/>
            <person name="Uematsu K."/>
            <person name="Matsui Y."/>
            <person name="Takai K."/>
        </authorList>
    </citation>
    <scope>NUCLEOTIDE SEQUENCE [LARGE SCALE GENOMIC DNA]</scope>
    <source>
        <strain evidence="3">IT-9</strain>
    </source>
</reference>